<evidence type="ECO:0000313" key="3">
    <source>
        <dbReference type="Proteomes" id="UP000652755"/>
    </source>
</evidence>
<accession>A0ABR7KRY4</accession>
<evidence type="ECO:0000259" key="1">
    <source>
        <dbReference type="Pfam" id="PF14129"/>
    </source>
</evidence>
<dbReference type="Pfam" id="PF14129">
    <property type="entry name" value="DUF4296"/>
    <property type="match status" value="1"/>
</dbReference>
<reference evidence="2 3" key="1">
    <citation type="submission" date="2020-08" db="EMBL/GenBank/DDBJ databases">
        <authorList>
            <person name="Sun Q."/>
            <person name="Inoue M."/>
        </authorList>
    </citation>
    <scope>NUCLEOTIDE SEQUENCE [LARGE SCALE GENOMIC DNA]</scope>
    <source>
        <strain evidence="2 3">CCM 8938</strain>
    </source>
</reference>
<feature type="domain" description="DUF4296" evidence="1">
    <location>
        <begin position="22"/>
        <end position="106"/>
    </location>
</feature>
<dbReference type="Proteomes" id="UP000652755">
    <property type="component" value="Unassembled WGS sequence"/>
</dbReference>
<proteinExistence type="predicted"/>
<evidence type="ECO:0000313" key="2">
    <source>
        <dbReference type="EMBL" id="MBC6110841.1"/>
    </source>
</evidence>
<comment type="caution">
    <text evidence="2">The sequence shown here is derived from an EMBL/GenBank/DDBJ whole genome shotgun (WGS) entry which is preliminary data.</text>
</comment>
<protein>
    <submittedName>
        <fullName evidence="2">DUF4296 domain-containing protein</fullName>
    </submittedName>
</protein>
<name>A0ABR7KRY4_9SPHI</name>
<sequence length="211" mass="24280">MRRLLWVLALVVLAFGCRPGRPKDILEPEEMEKILYDIHVVDGYLSTVYIPDSARKIGSAYYNGIYKKFNTDSAQYTRSLAYYYKEPEELEKIYKNISKKVTQEKSKIEKADSLATAKIRKADSLKLAKDPKKLKVDSLKKADSLKKIEAKKIEMAKPVLQKLKPTKVLSKSKLKAKKADSLRRINRRKVRLLKEQNLKKLKLQTAPVVAQ</sequence>
<dbReference type="PROSITE" id="PS51257">
    <property type="entry name" value="PROKAR_LIPOPROTEIN"/>
    <property type="match status" value="1"/>
</dbReference>
<dbReference type="EMBL" id="JACRYL010000008">
    <property type="protein sequence ID" value="MBC6110841.1"/>
    <property type="molecule type" value="Genomic_DNA"/>
</dbReference>
<gene>
    <name evidence="2" type="ORF">H7U22_10435</name>
</gene>
<dbReference type="InterPro" id="IPR025381">
    <property type="entry name" value="DUF4296"/>
</dbReference>
<dbReference type="RefSeq" id="WP_187071311.1">
    <property type="nucleotide sequence ID" value="NZ_JACRYL010000008.1"/>
</dbReference>
<organism evidence="2 3">
    <name type="scientific">Pedobacter fastidiosus</name>
    <dbReference type="NCBI Taxonomy" id="2765361"/>
    <lineage>
        <taxon>Bacteria</taxon>
        <taxon>Pseudomonadati</taxon>
        <taxon>Bacteroidota</taxon>
        <taxon>Sphingobacteriia</taxon>
        <taxon>Sphingobacteriales</taxon>
        <taxon>Sphingobacteriaceae</taxon>
        <taxon>Pedobacter</taxon>
    </lineage>
</organism>
<keyword evidence="3" id="KW-1185">Reference proteome</keyword>